<gene>
    <name evidence="2" type="ORF">BCR44DRAFT_1430660</name>
</gene>
<dbReference type="GO" id="GO:0006367">
    <property type="term" value="P:transcription initiation at RNA polymerase II promoter"/>
    <property type="evidence" value="ECO:0007669"/>
    <property type="project" value="TreeGrafter"/>
</dbReference>
<proteinExistence type="predicted"/>
<accession>A0A1Y2HRI9</accession>
<evidence type="ECO:0000256" key="1">
    <source>
        <dbReference type="SAM" id="MobiDB-lite"/>
    </source>
</evidence>
<dbReference type="EMBL" id="MCFL01000013">
    <property type="protein sequence ID" value="ORZ37195.1"/>
    <property type="molecule type" value="Genomic_DNA"/>
</dbReference>
<feature type="region of interest" description="Disordered" evidence="1">
    <location>
        <begin position="250"/>
        <end position="273"/>
    </location>
</feature>
<dbReference type="STRING" id="765915.A0A1Y2HRI9"/>
<dbReference type="InterPro" id="IPR039997">
    <property type="entry name" value="TFE"/>
</dbReference>
<name>A0A1Y2HRI9_9FUNG</name>
<evidence type="ECO:0000313" key="3">
    <source>
        <dbReference type="Proteomes" id="UP000193411"/>
    </source>
</evidence>
<protein>
    <recommendedName>
        <fullName evidence="4">TFIIE alpha subunit-domain-containing protein</fullName>
    </recommendedName>
</protein>
<dbReference type="GO" id="GO:0005673">
    <property type="term" value="C:transcription factor TFIIE complex"/>
    <property type="evidence" value="ECO:0007669"/>
    <property type="project" value="TreeGrafter"/>
</dbReference>
<evidence type="ECO:0008006" key="4">
    <source>
        <dbReference type="Google" id="ProtNLM"/>
    </source>
</evidence>
<dbReference type="PANTHER" id="PTHR13097:SF7">
    <property type="entry name" value="GENERAL TRANSCRIPTION FACTOR IIE SUBUNIT 1"/>
    <property type="match status" value="1"/>
</dbReference>
<dbReference type="Proteomes" id="UP000193411">
    <property type="component" value="Unassembled WGS sequence"/>
</dbReference>
<sequence>MSNNPPPTLKNDASSTTNDPPPDLTNHKRLVKLTARTFFAPPEILYAFDIKDRDIHRMCSRLVDRRLLRREHRQKDKSAASRMAALFVDVLSFLLYELTGRVERTVSNEVEKRGYECPKCLRKYPLNDIGSRYVSDESLLANEPPELRILNNQIRPLLDLIEQCRDVPLPEYSRDEPIREEVVVELVDDADEEARRVKAAQQKKNQLPDWHRYSTVTGRPFQSMLEDEMEVDGEEHDEYYKDYLNQTLSGLGHKRSRSGDGSDADSDDEYGFEDALQPPAKRCAPIFRHRHCQSHGDCGHGSASGHGYGNGNGGGGGSDEDEFEFVDVASSVPVSGILVSVAGVQVPLEQIGDDERDRMTPEEYTQYYAVMNNGGGQ</sequence>
<dbReference type="OrthoDB" id="361102at2759"/>
<organism evidence="2 3">
    <name type="scientific">Catenaria anguillulae PL171</name>
    <dbReference type="NCBI Taxonomy" id="765915"/>
    <lineage>
        <taxon>Eukaryota</taxon>
        <taxon>Fungi</taxon>
        <taxon>Fungi incertae sedis</taxon>
        <taxon>Blastocladiomycota</taxon>
        <taxon>Blastocladiomycetes</taxon>
        <taxon>Blastocladiales</taxon>
        <taxon>Catenariaceae</taxon>
        <taxon>Catenaria</taxon>
    </lineage>
</organism>
<keyword evidence="3" id="KW-1185">Reference proteome</keyword>
<feature type="compositionally biased region" description="Acidic residues" evidence="1">
    <location>
        <begin position="262"/>
        <end position="272"/>
    </location>
</feature>
<reference evidence="2 3" key="1">
    <citation type="submission" date="2016-07" db="EMBL/GenBank/DDBJ databases">
        <title>Pervasive Adenine N6-methylation of Active Genes in Fungi.</title>
        <authorList>
            <consortium name="DOE Joint Genome Institute"/>
            <person name="Mondo S.J."/>
            <person name="Dannebaum R.O."/>
            <person name="Kuo R.C."/>
            <person name="Labutti K."/>
            <person name="Haridas S."/>
            <person name="Kuo A."/>
            <person name="Salamov A."/>
            <person name="Ahrendt S.R."/>
            <person name="Lipzen A."/>
            <person name="Sullivan W."/>
            <person name="Andreopoulos W.B."/>
            <person name="Clum A."/>
            <person name="Lindquist E."/>
            <person name="Daum C."/>
            <person name="Ramamoorthy G.K."/>
            <person name="Gryganskyi A."/>
            <person name="Culley D."/>
            <person name="Magnuson J.K."/>
            <person name="James T.Y."/>
            <person name="O'Malley M.A."/>
            <person name="Stajich J.E."/>
            <person name="Spatafora J.W."/>
            <person name="Visel A."/>
            <person name="Grigoriev I.V."/>
        </authorList>
    </citation>
    <scope>NUCLEOTIDE SEQUENCE [LARGE SCALE GENOMIC DNA]</scope>
    <source>
        <strain evidence="2 3">PL171</strain>
    </source>
</reference>
<dbReference type="PANTHER" id="PTHR13097">
    <property type="entry name" value="TRANSCRIPTION INITIATION FACTOR IIE, ALPHA SUBUNIT"/>
    <property type="match status" value="1"/>
</dbReference>
<comment type="caution">
    <text evidence="2">The sequence shown here is derived from an EMBL/GenBank/DDBJ whole genome shotgun (WGS) entry which is preliminary data.</text>
</comment>
<dbReference type="AlphaFoldDB" id="A0A1Y2HRI9"/>
<feature type="region of interest" description="Disordered" evidence="1">
    <location>
        <begin position="1"/>
        <end position="25"/>
    </location>
</feature>
<evidence type="ECO:0000313" key="2">
    <source>
        <dbReference type="EMBL" id="ORZ37195.1"/>
    </source>
</evidence>